<organism evidence="1 2">
    <name type="scientific">Porphyromonas macacae</name>
    <dbReference type="NCBI Taxonomy" id="28115"/>
    <lineage>
        <taxon>Bacteria</taxon>
        <taxon>Pseudomonadati</taxon>
        <taxon>Bacteroidota</taxon>
        <taxon>Bacteroidia</taxon>
        <taxon>Bacteroidales</taxon>
        <taxon>Porphyromonadaceae</taxon>
        <taxon>Porphyromonas</taxon>
    </lineage>
</organism>
<dbReference type="RefSeq" id="WP_025004713.1">
    <property type="nucleotide sequence ID" value="NZ_JBGYTE010000004.1"/>
</dbReference>
<dbReference type="Proteomes" id="UP000254156">
    <property type="component" value="Unassembled WGS sequence"/>
</dbReference>
<protein>
    <submittedName>
        <fullName evidence="1">Uncharacterized protein</fullName>
    </submittedName>
</protein>
<gene>
    <name evidence="1" type="ORF">NCTC11632_00765</name>
</gene>
<accession>A0A379E7L3</accession>
<name>A0A379E7L3_9PORP</name>
<dbReference type="EMBL" id="UGTF01000002">
    <property type="protein sequence ID" value="SUB88693.1"/>
    <property type="molecule type" value="Genomic_DNA"/>
</dbReference>
<dbReference type="Gene3D" id="1.20.1590.10">
    <property type="entry name" value="YP_001051499.1 domain like"/>
    <property type="match status" value="1"/>
</dbReference>
<evidence type="ECO:0000313" key="2">
    <source>
        <dbReference type="Proteomes" id="UP000254156"/>
    </source>
</evidence>
<reference evidence="1 2" key="1">
    <citation type="submission" date="2018-06" db="EMBL/GenBank/DDBJ databases">
        <authorList>
            <consortium name="Pathogen Informatics"/>
            <person name="Doyle S."/>
        </authorList>
    </citation>
    <scope>NUCLEOTIDE SEQUENCE [LARGE SCALE GENOMIC DNA]</scope>
    <source>
        <strain evidence="1 2">NCTC11632</strain>
    </source>
</reference>
<dbReference type="AlphaFoldDB" id="A0A379E7L3"/>
<sequence length="186" mass="20897">MDEKIKNKILKLSPNKQLLFGVSCVKRMEANLENYLINSGDTSIFAIVSKLIDKIFFGCTLDQFNQIEELVSADDMELIEQIIPDTDEDGSNEAVLAQNAAIALAYCLDFTKENNVDFINYCGLKVVETVDVIAFSILNLENSDLLISKELAIQNQVLKIINNMKSDFDSIDIEKFKLTVTQFKIG</sequence>
<proteinExistence type="predicted"/>
<dbReference type="InterPro" id="IPR023381">
    <property type="entry name" value="YP001051499.1-like_dom_sf"/>
</dbReference>
<evidence type="ECO:0000313" key="1">
    <source>
        <dbReference type="EMBL" id="SUB88693.1"/>
    </source>
</evidence>